<evidence type="ECO:0000313" key="3">
    <source>
        <dbReference type="Proteomes" id="UP000800036"/>
    </source>
</evidence>
<dbReference type="OrthoDB" id="4202871at2759"/>
<keyword evidence="3" id="KW-1185">Reference proteome</keyword>
<feature type="compositionally biased region" description="Polar residues" evidence="1">
    <location>
        <begin position="69"/>
        <end position="82"/>
    </location>
</feature>
<feature type="region of interest" description="Disordered" evidence="1">
    <location>
        <begin position="1"/>
        <end position="152"/>
    </location>
</feature>
<gene>
    <name evidence="2" type="ORF">BU23DRAFT_476673</name>
</gene>
<sequence length="551" mass="61491">MSLSASLRDFDPERSSMHQSAYSAHSNMHSSRWSAPPQEAEESDPESEGPWAPPAWQNHNNKWYRKSYLQESSPSKSRTASPYEQRFEREVTPSRIPLPESPRKMTPRTSPEPVDLRHLTPDTIASRLQSPSLEPEAVAGAQQSSEEEGSPKRDGFIRVVFKSESLVNMGPIEERISMFTRSMSRTRMVTSLIVLVLAWMLMHPWGTEAEHGGPNVAHLVTMVRRFEPLLYASENVIPRSRELSDASIAVEDLGESIRASNMSGSKVIVAQLDDLSENLKMLSQQIQTFFVHVDGDMDGTISAIGWAERQLQGIQGSHVGVVDTVIGNIHGGLNTVGLLGSDDHPTAVGTVVTGLMGSTTQQRAKAALQRSFDFVLSTLEENLQNELSRADSLFQMFDNVDLQFHNLHRTVAKEEDTLAAQKDEFLASMWRTTITNKLRLKKYEKNLKLLKTLRSSALANKSELKNNIQIIRAVQDQLVVARKSLISPVIKGAQSDSYSIDKQLEDVIATHDFLQGIRDSQKHKFTKQLFAASSRPAISITTGRDDEEAEY</sequence>
<feature type="compositionally biased region" description="Polar residues" evidence="1">
    <location>
        <begin position="17"/>
        <end position="33"/>
    </location>
</feature>
<dbReference type="EMBL" id="ML976708">
    <property type="protein sequence ID" value="KAF1969518.1"/>
    <property type="molecule type" value="Genomic_DNA"/>
</dbReference>
<evidence type="ECO:0000256" key="1">
    <source>
        <dbReference type="SAM" id="MobiDB-lite"/>
    </source>
</evidence>
<reference evidence="2" key="1">
    <citation type="journal article" date="2020" name="Stud. Mycol.">
        <title>101 Dothideomycetes genomes: a test case for predicting lifestyles and emergence of pathogens.</title>
        <authorList>
            <person name="Haridas S."/>
            <person name="Albert R."/>
            <person name="Binder M."/>
            <person name="Bloem J."/>
            <person name="Labutti K."/>
            <person name="Salamov A."/>
            <person name="Andreopoulos B."/>
            <person name="Baker S."/>
            <person name="Barry K."/>
            <person name="Bills G."/>
            <person name="Bluhm B."/>
            <person name="Cannon C."/>
            <person name="Castanera R."/>
            <person name="Culley D."/>
            <person name="Daum C."/>
            <person name="Ezra D."/>
            <person name="Gonzalez J."/>
            <person name="Henrissat B."/>
            <person name="Kuo A."/>
            <person name="Liang C."/>
            <person name="Lipzen A."/>
            <person name="Lutzoni F."/>
            <person name="Magnuson J."/>
            <person name="Mondo S."/>
            <person name="Nolan M."/>
            <person name="Ohm R."/>
            <person name="Pangilinan J."/>
            <person name="Park H.-J."/>
            <person name="Ramirez L."/>
            <person name="Alfaro M."/>
            <person name="Sun H."/>
            <person name="Tritt A."/>
            <person name="Yoshinaga Y."/>
            <person name="Zwiers L.-H."/>
            <person name="Turgeon B."/>
            <person name="Goodwin S."/>
            <person name="Spatafora J."/>
            <person name="Crous P."/>
            <person name="Grigoriev I."/>
        </authorList>
    </citation>
    <scope>NUCLEOTIDE SEQUENCE</scope>
    <source>
        <strain evidence="2">CBS 107.79</strain>
    </source>
</reference>
<dbReference type="Proteomes" id="UP000800036">
    <property type="component" value="Unassembled WGS sequence"/>
</dbReference>
<dbReference type="AlphaFoldDB" id="A0A6A5UXY1"/>
<name>A0A6A5UXY1_9PLEO</name>
<evidence type="ECO:0000313" key="2">
    <source>
        <dbReference type="EMBL" id="KAF1969518.1"/>
    </source>
</evidence>
<accession>A0A6A5UXY1</accession>
<protein>
    <submittedName>
        <fullName evidence="2">Uncharacterized protein</fullName>
    </submittedName>
</protein>
<organism evidence="2 3">
    <name type="scientific">Bimuria novae-zelandiae CBS 107.79</name>
    <dbReference type="NCBI Taxonomy" id="1447943"/>
    <lineage>
        <taxon>Eukaryota</taxon>
        <taxon>Fungi</taxon>
        <taxon>Dikarya</taxon>
        <taxon>Ascomycota</taxon>
        <taxon>Pezizomycotina</taxon>
        <taxon>Dothideomycetes</taxon>
        <taxon>Pleosporomycetidae</taxon>
        <taxon>Pleosporales</taxon>
        <taxon>Massarineae</taxon>
        <taxon>Didymosphaeriaceae</taxon>
        <taxon>Bimuria</taxon>
    </lineage>
</organism>
<proteinExistence type="predicted"/>